<dbReference type="FunFam" id="3.40.47.10:FF:000029">
    <property type="entry name" value="3-oxoacyl-[acyl-carrier-protein] synthase 1"/>
    <property type="match status" value="1"/>
</dbReference>
<reference evidence="9" key="1">
    <citation type="submission" date="2018-05" db="EMBL/GenBank/DDBJ databases">
        <authorList>
            <person name="Lanie J.A."/>
            <person name="Ng W.-L."/>
            <person name="Kazmierczak K.M."/>
            <person name="Andrzejewski T.M."/>
            <person name="Davidsen T.M."/>
            <person name="Wayne K.J."/>
            <person name="Tettelin H."/>
            <person name="Glass J.I."/>
            <person name="Rusch D."/>
            <person name="Podicherti R."/>
            <person name="Tsui H.-C.T."/>
            <person name="Winkler M.E."/>
        </authorList>
    </citation>
    <scope>NUCLEOTIDE SEQUENCE</scope>
</reference>
<keyword evidence="6" id="KW-0275">Fatty acid biosynthesis</keyword>
<dbReference type="AlphaFoldDB" id="A0A381Z3I6"/>
<dbReference type="Pfam" id="PF02801">
    <property type="entry name" value="Ketoacyl-synt_C"/>
    <property type="match status" value="1"/>
</dbReference>
<name>A0A381Z3I6_9ZZZZ</name>
<dbReference type="Gene3D" id="3.40.47.10">
    <property type="match status" value="1"/>
</dbReference>
<dbReference type="InterPro" id="IPR014030">
    <property type="entry name" value="Ketoacyl_synth_N"/>
</dbReference>
<evidence type="ECO:0000256" key="4">
    <source>
        <dbReference type="ARBA" id="ARBA00022832"/>
    </source>
</evidence>
<dbReference type="InterPro" id="IPR014031">
    <property type="entry name" value="Ketoacyl_synth_C"/>
</dbReference>
<organism evidence="9">
    <name type="scientific">marine metagenome</name>
    <dbReference type="NCBI Taxonomy" id="408172"/>
    <lineage>
        <taxon>unclassified sequences</taxon>
        <taxon>metagenomes</taxon>
        <taxon>ecological metagenomes</taxon>
    </lineage>
</organism>
<keyword evidence="2" id="KW-0444">Lipid biosynthesis</keyword>
<dbReference type="PANTHER" id="PTHR11712">
    <property type="entry name" value="POLYKETIDE SYNTHASE-RELATED"/>
    <property type="match status" value="1"/>
</dbReference>
<dbReference type="InterPro" id="IPR018201">
    <property type="entry name" value="Ketoacyl_synth_AS"/>
</dbReference>
<dbReference type="PROSITE" id="PS52004">
    <property type="entry name" value="KS3_2"/>
    <property type="match status" value="1"/>
</dbReference>
<dbReference type="InterPro" id="IPR020841">
    <property type="entry name" value="PKS_Beta-ketoAc_synthase_dom"/>
</dbReference>
<evidence type="ECO:0000256" key="6">
    <source>
        <dbReference type="ARBA" id="ARBA00023160"/>
    </source>
</evidence>
<evidence type="ECO:0000256" key="3">
    <source>
        <dbReference type="ARBA" id="ARBA00022679"/>
    </source>
</evidence>
<dbReference type="NCBIfam" id="TIGR03150">
    <property type="entry name" value="fabF"/>
    <property type="match status" value="1"/>
</dbReference>
<dbReference type="SUPFAM" id="SSF53901">
    <property type="entry name" value="Thiolase-like"/>
    <property type="match status" value="2"/>
</dbReference>
<dbReference type="FunFam" id="3.40.47.10:FF:000018">
    <property type="entry name" value="3-oxoacyl-[acyl-carrier-protein] synthase 2"/>
    <property type="match status" value="1"/>
</dbReference>
<evidence type="ECO:0000256" key="5">
    <source>
        <dbReference type="ARBA" id="ARBA00023098"/>
    </source>
</evidence>
<dbReference type="EMBL" id="UINC01019705">
    <property type="protein sequence ID" value="SVA83452.1"/>
    <property type="molecule type" value="Genomic_DNA"/>
</dbReference>
<evidence type="ECO:0000313" key="9">
    <source>
        <dbReference type="EMBL" id="SVA83452.1"/>
    </source>
</evidence>
<evidence type="ECO:0000259" key="8">
    <source>
        <dbReference type="PROSITE" id="PS52004"/>
    </source>
</evidence>
<protein>
    <recommendedName>
        <fullName evidence="8">Ketosynthase family 3 (KS3) domain-containing protein</fullName>
    </recommendedName>
</protein>
<evidence type="ECO:0000256" key="7">
    <source>
        <dbReference type="ARBA" id="ARBA00023315"/>
    </source>
</evidence>
<dbReference type="PANTHER" id="PTHR11712:SF336">
    <property type="entry name" value="3-OXOACYL-[ACYL-CARRIER-PROTEIN] SYNTHASE, MITOCHONDRIAL"/>
    <property type="match status" value="1"/>
</dbReference>
<keyword evidence="3" id="KW-0808">Transferase</keyword>
<dbReference type="PIRSF" id="PIRSF000447">
    <property type="entry name" value="KAS_II"/>
    <property type="match status" value="1"/>
</dbReference>
<accession>A0A381Z3I6</accession>
<proteinExistence type="inferred from homology"/>
<keyword evidence="4" id="KW-0276">Fatty acid metabolism</keyword>
<evidence type="ECO:0000256" key="2">
    <source>
        <dbReference type="ARBA" id="ARBA00022516"/>
    </source>
</evidence>
<feature type="domain" description="Ketosynthase family 3 (KS3)" evidence="8">
    <location>
        <begin position="3"/>
        <end position="411"/>
    </location>
</feature>
<keyword evidence="5" id="KW-0443">Lipid metabolism</keyword>
<dbReference type="InterPro" id="IPR016039">
    <property type="entry name" value="Thiolase-like"/>
</dbReference>
<dbReference type="NCBIfam" id="NF005589">
    <property type="entry name" value="PRK07314.1"/>
    <property type="match status" value="1"/>
</dbReference>
<dbReference type="InterPro" id="IPR017568">
    <property type="entry name" value="3-oxoacyl-ACP_synth-2"/>
</dbReference>
<dbReference type="GO" id="GO:0004315">
    <property type="term" value="F:3-oxoacyl-[acyl-carrier-protein] synthase activity"/>
    <property type="evidence" value="ECO:0007669"/>
    <property type="project" value="InterPro"/>
</dbReference>
<sequence>MEREKIVITGVGGFTPLGNSPEEFWSGLIAGKSGIGPMTLCDPSDYPCQIAGEVNKFDPGQYLHIKETKRMARFSQLAVSAAIQAMDMSELIVTPGESTRMGVILGNGNGGFPTTESGVRTMIEKGGMKVSPFFMPMILPNMAASNISRILGIKGYNSTVVTACSASNQAMGEALEVLRRGVADVMITGGTEAGISHLGLSGFCSMRALTTNNSNPGEASRPFDAKRDGFVPAEGAAILVLETEKHAIDRGAKILCELAGFGSTSDAFHPVHPEDSGDGAMRAMEQALGDAGITVDDVDYINAHGTSTQINDAVETTAIKRLFGKRAYNIPVSSTKSMIGHSLGASGALEAIPCIYSIVENIVHPTINYQFADPKCDLDYVPNRAREMNVEVVLSNSFGFGGQNACIVFKRYS</sequence>
<dbReference type="SMART" id="SM00825">
    <property type="entry name" value="PKS_KS"/>
    <property type="match status" value="1"/>
</dbReference>
<dbReference type="GO" id="GO:0006633">
    <property type="term" value="P:fatty acid biosynthetic process"/>
    <property type="evidence" value="ECO:0007669"/>
    <property type="project" value="UniProtKB-KW"/>
</dbReference>
<dbReference type="GO" id="GO:0005829">
    <property type="term" value="C:cytosol"/>
    <property type="evidence" value="ECO:0007669"/>
    <property type="project" value="TreeGrafter"/>
</dbReference>
<gene>
    <name evidence="9" type="ORF">METZ01_LOCUS136306</name>
</gene>
<dbReference type="Pfam" id="PF00109">
    <property type="entry name" value="ketoacyl-synt"/>
    <property type="match status" value="1"/>
</dbReference>
<dbReference type="InterPro" id="IPR000794">
    <property type="entry name" value="Beta-ketoacyl_synthase"/>
</dbReference>
<keyword evidence="7" id="KW-0012">Acyltransferase</keyword>
<evidence type="ECO:0000256" key="1">
    <source>
        <dbReference type="ARBA" id="ARBA00008467"/>
    </source>
</evidence>
<comment type="similarity">
    <text evidence="1">Belongs to the thiolase-like superfamily. Beta-ketoacyl-ACP synthases family.</text>
</comment>
<dbReference type="PROSITE" id="PS00606">
    <property type="entry name" value="KS3_1"/>
    <property type="match status" value="1"/>
</dbReference>
<dbReference type="CDD" id="cd00834">
    <property type="entry name" value="KAS_I_II"/>
    <property type="match status" value="1"/>
</dbReference>